<dbReference type="PROSITE" id="PS00671">
    <property type="entry name" value="D_2_HYDROXYACID_DH_3"/>
    <property type="match status" value="1"/>
</dbReference>
<organism evidence="7 8">
    <name type="scientific">Candidatus Giovannonibacteria bacterium GW2011_GWA2_45_21</name>
    <dbReference type="NCBI Taxonomy" id="1618649"/>
    <lineage>
        <taxon>Bacteria</taxon>
        <taxon>Candidatus Giovannoniibacteriota</taxon>
    </lineage>
</organism>
<name>A0A0G1Q819_9BACT</name>
<evidence type="ECO:0000256" key="2">
    <source>
        <dbReference type="ARBA" id="ARBA00023002"/>
    </source>
</evidence>
<dbReference type="SUPFAM" id="SSF51735">
    <property type="entry name" value="NAD(P)-binding Rossmann-fold domains"/>
    <property type="match status" value="1"/>
</dbReference>
<keyword evidence="2 4" id="KW-0560">Oxidoreductase</keyword>
<protein>
    <submittedName>
        <fullName evidence="7">D-isomer specific 2-hydroxyacid dehydrogenase, NAD-binding protein</fullName>
    </submittedName>
</protein>
<dbReference type="PROSITE" id="PS00065">
    <property type="entry name" value="D_2_HYDROXYACID_DH_1"/>
    <property type="match status" value="1"/>
</dbReference>
<dbReference type="InterPro" id="IPR050223">
    <property type="entry name" value="D-isomer_2-hydroxyacid_DH"/>
</dbReference>
<dbReference type="InterPro" id="IPR006140">
    <property type="entry name" value="D-isomer_DH_NAD-bd"/>
</dbReference>
<gene>
    <name evidence="7" type="ORF">UX06_C0010G0009</name>
</gene>
<dbReference type="InterPro" id="IPR036291">
    <property type="entry name" value="NAD(P)-bd_dom_sf"/>
</dbReference>
<dbReference type="Proteomes" id="UP000034696">
    <property type="component" value="Unassembled WGS sequence"/>
</dbReference>
<proteinExistence type="inferred from homology"/>
<accession>A0A0G1Q819</accession>
<dbReference type="GO" id="GO:0030267">
    <property type="term" value="F:glyoxylate reductase (NADPH) activity"/>
    <property type="evidence" value="ECO:0007669"/>
    <property type="project" value="TreeGrafter"/>
</dbReference>
<dbReference type="GO" id="GO:0051287">
    <property type="term" value="F:NAD binding"/>
    <property type="evidence" value="ECO:0007669"/>
    <property type="project" value="InterPro"/>
</dbReference>
<comment type="caution">
    <text evidence="7">The sequence shown here is derived from an EMBL/GenBank/DDBJ whole genome shotgun (WGS) entry which is preliminary data.</text>
</comment>
<dbReference type="InterPro" id="IPR029752">
    <property type="entry name" value="D-isomer_DH_CS1"/>
</dbReference>
<dbReference type="Gene3D" id="3.40.50.720">
    <property type="entry name" value="NAD(P)-binding Rossmann-like Domain"/>
    <property type="match status" value="2"/>
</dbReference>
<evidence type="ECO:0000256" key="3">
    <source>
        <dbReference type="ARBA" id="ARBA00023027"/>
    </source>
</evidence>
<dbReference type="GO" id="GO:0016618">
    <property type="term" value="F:hydroxypyruvate reductase [NAD(P)H] activity"/>
    <property type="evidence" value="ECO:0007669"/>
    <property type="project" value="TreeGrafter"/>
</dbReference>
<dbReference type="PANTHER" id="PTHR10996:SF283">
    <property type="entry name" value="GLYOXYLATE_HYDROXYPYRUVATE REDUCTASE B"/>
    <property type="match status" value="1"/>
</dbReference>
<dbReference type="InterPro" id="IPR029753">
    <property type="entry name" value="D-isomer_DH_CS"/>
</dbReference>
<dbReference type="SUPFAM" id="SSF52283">
    <property type="entry name" value="Formate/glycerate dehydrogenase catalytic domain-like"/>
    <property type="match status" value="1"/>
</dbReference>
<dbReference type="AlphaFoldDB" id="A0A0G1Q819"/>
<evidence type="ECO:0000313" key="7">
    <source>
        <dbReference type="EMBL" id="KKU04730.1"/>
    </source>
</evidence>
<keyword evidence="3" id="KW-0520">NAD</keyword>
<dbReference type="Pfam" id="PF02826">
    <property type="entry name" value="2-Hacid_dh_C"/>
    <property type="match status" value="1"/>
</dbReference>
<dbReference type="PATRIC" id="fig|1618649.3.peg.214"/>
<evidence type="ECO:0000256" key="1">
    <source>
        <dbReference type="ARBA" id="ARBA00005854"/>
    </source>
</evidence>
<sequence>MAKIFITHKIPEICVKMLKDKGHDVEWRDKSELLPKTELLKILGGGSYDGVLCLLTDRIDIEVFTTTPATKIFANYAVGFDNIDIIEAKKRGVAITNTPGASTESVAEHTLALLLALTRRVVEGDAFVRNEKYQGWDPMLLWGVDLLGKTLGILGAGRIGAAVAKKSARGFGMKIIYHDIVRNKKMEKETGANFLPSLNEVLKQADVISLHVPLLPTTKHLINAERLAMMKKTAYLINTSRGSVIDEVALVDGLKKDIIRGAALDVFENEPVLAEGLKNLPNVVLTPHIASATAETRNDMAKKAAENLIAFFDEQKPPNEVGI</sequence>
<evidence type="ECO:0000259" key="6">
    <source>
        <dbReference type="Pfam" id="PF02826"/>
    </source>
</evidence>
<dbReference type="Pfam" id="PF00389">
    <property type="entry name" value="2-Hacid_dh"/>
    <property type="match status" value="1"/>
</dbReference>
<dbReference type="PROSITE" id="PS00670">
    <property type="entry name" value="D_2_HYDROXYACID_DH_2"/>
    <property type="match status" value="1"/>
</dbReference>
<dbReference type="EMBL" id="LCKT01000010">
    <property type="protein sequence ID" value="KKU04730.1"/>
    <property type="molecule type" value="Genomic_DNA"/>
</dbReference>
<evidence type="ECO:0000259" key="5">
    <source>
        <dbReference type="Pfam" id="PF00389"/>
    </source>
</evidence>
<comment type="similarity">
    <text evidence="1 4">Belongs to the D-isomer specific 2-hydroxyacid dehydrogenase family.</text>
</comment>
<dbReference type="FunFam" id="3.40.50.720:FF:000203">
    <property type="entry name" value="D-3-phosphoglycerate dehydrogenase (SerA)"/>
    <property type="match status" value="1"/>
</dbReference>
<feature type="domain" description="D-isomer specific 2-hydroxyacid dehydrogenase catalytic" evidence="5">
    <location>
        <begin position="4"/>
        <end position="321"/>
    </location>
</feature>
<dbReference type="PANTHER" id="PTHR10996">
    <property type="entry name" value="2-HYDROXYACID DEHYDROGENASE-RELATED"/>
    <property type="match status" value="1"/>
</dbReference>
<reference evidence="7 8" key="1">
    <citation type="journal article" date="2015" name="Nature">
        <title>rRNA introns, odd ribosomes, and small enigmatic genomes across a large radiation of phyla.</title>
        <authorList>
            <person name="Brown C.T."/>
            <person name="Hug L.A."/>
            <person name="Thomas B.C."/>
            <person name="Sharon I."/>
            <person name="Castelle C.J."/>
            <person name="Singh A."/>
            <person name="Wilkins M.J."/>
            <person name="Williams K.H."/>
            <person name="Banfield J.F."/>
        </authorList>
    </citation>
    <scope>NUCLEOTIDE SEQUENCE [LARGE SCALE GENOMIC DNA]</scope>
</reference>
<dbReference type="CDD" id="cd05301">
    <property type="entry name" value="GDH"/>
    <property type="match status" value="1"/>
</dbReference>
<dbReference type="GO" id="GO:0005829">
    <property type="term" value="C:cytosol"/>
    <property type="evidence" value="ECO:0007669"/>
    <property type="project" value="TreeGrafter"/>
</dbReference>
<dbReference type="InterPro" id="IPR006139">
    <property type="entry name" value="D-isomer_2_OHA_DH_cat_dom"/>
</dbReference>
<feature type="domain" description="D-isomer specific 2-hydroxyacid dehydrogenase NAD-binding" evidence="6">
    <location>
        <begin position="111"/>
        <end position="290"/>
    </location>
</feature>
<evidence type="ECO:0000256" key="4">
    <source>
        <dbReference type="RuleBase" id="RU003719"/>
    </source>
</evidence>
<evidence type="ECO:0000313" key="8">
    <source>
        <dbReference type="Proteomes" id="UP000034696"/>
    </source>
</evidence>